<accession>A0A4Z0P6P2</accession>
<dbReference type="OrthoDB" id="852227at2"/>
<sequence length="156" mass="17858">MHRIQLQHIGSLHDAHGNRLVELYYAPEKELLHVEWFGNITGREVIYVAQEFLKLQKQIQVSVLLNDKSNAAGDWTESMEWLEFDWLPQVLCEGLRAVAYVFSPDAGTHYVSKDFSERVAQYIPIKLFYDVPSARQWLNSQVPVQPSADPGFAAQA</sequence>
<comment type="caution">
    <text evidence="1">The sequence shown here is derived from an EMBL/GenBank/DDBJ whole genome shotgun (WGS) entry which is preliminary data.</text>
</comment>
<protein>
    <recommendedName>
        <fullName evidence="3">SpoIIAA-like protein</fullName>
    </recommendedName>
</protein>
<organism evidence="1 2">
    <name type="scientific">Hymenobacter fodinae</name>
    <dbReference type="NCBI Taxonomy" id="2510796"/>
    <lineage>
        <taxon>Bacteria</taxon>
        <taxon>Pseudomonadati</taxon>
        <taxon>Bacteroidota</taxon>
        <taxon>Cytophagia</taxon>
        <taxon>Cytophagales</taxon>
        <taxon>Hymenobacteraceae</taxon>
        <taxon>Hymenobacter</taxon>
    </lineage>
</organism>
<dbReference type="Proteomes" id="UP000298337">
    <property type="component" value="Unassembled WGS sequence"/>
</dbReference>
<dbReference type="EMBL" id="SRLA01000002">
    <property type="protein sequence ID" value="TGE08073.1"/>
    <property type="molecule type" value="Genomic_DNA"/>
</dbReference>
<evidence type="ECO:0008006" key="3">
    <source>
        <dbReference type="Google" id="ProtNLM"/>
    </source>
</evidence>
<keyword evidence="2" id="KW-1185">Reference proteome</keyword>
<evidence type="ECO:0000313" key="2">
    <source>
        <dbReference type="Proteomes" id="UP000298337"/>
    </source>
</evidence>
<evidence type="ECO:0000313" key="1">
    <source>
        <dbReference type="EMBL" id="TGE08073.1"/>
    </source>
</evidence>
<dbReference type="RefSeq" id="WP_135433744.1">
    <property type="nucleotide sequence ID" value="NZ_SRLA01000002.1"/>
</dbReference>
<dbReference type="AlphaFoldDB" id="A0A4Z0P6P2"/>
<proteinExistence type="predicted"/>
<gene>
    <name evidence="1" type="ORF">EU556_10070</name>
</gene>
<reference evidence="1 2" key="1">
    <citation type="submission" date="2019-04" db="EMBL/GenBank/DDBJ databases">
        <authorList>
            <person name="Feng G."/>
            <person name="Zhang J."/>
            <person name="Zhu H."/>
        </authorList>
    </citation>
    <scope>NUCLEOTIDE SEQUENCE [LARGE SCALE GENOMIC DNA]</scope>
    <source>
        <strain evidence="1 2">92R-1</strain>
    </source>
</reference>
<name>A0A4Z0P6P2_9BACT</name>